<dbReference type="InterPro" id="IPR000891">
    <property type="entry name" value="PYR_CT"/>
</dbReference>
<dbReference type="EC" id="2.3.3.21" evidence="4"/>
<feature type="non-terminal residue" evidence="6">
    <location>
        <position position="231"/>
    </location>
</feature>
<comment type="pathway">
    <text evidence="1">Amino-acid biosynthesis; L-isoleucine biosynthesis; 2-oxobutanoate from pyruvate: step 1/3.</text>
</comment>
<dbReference type="GO" id="GO:0043714">
    <property type="term" value="F:(R)-citramalate synthase activity"/>
    <property type="evidence" value="ECO:0007669"/>
    <property type="project" value="UniProtKB-EC"/>
</dbReference>
<accession>A0A382U3C4</accession>
<dbReference type="InterPro" id="IPR005675">
    <property type="entry name" value="Citramal_synthase"/>
</dbReference>
<name>A0A382U3C4_9ZZZZ</name>
<sequence length="231" mass="25669">MYKSGRYCAAAVASPMPAGGLGKFGGSLIRRTTPLSPGRCRVDWSLHRHADAKAGRCTLPTFIGVCNRPVFRVQTTFRFCGMMSQAVEIYDTTLRDGSQGEGISFSVADKIRIAEKLDSFGVHYVEGGWPGSNPKDIEFFKQAAKRKWKNTRIAAFGSTRRKKVAVEDDAQVRLLLEAKTPVITIFGKTWLLHVKEVLNTTPKENLAMIADTVHFLKDKGKYVIYDAEHAL</sequence>
<dbReference type="Pfam" id="PF00682">
    <property type="entry name" value="HMGL-like"/>
    <property type="match status" value="1"/>
</dbReference>
<gene>
    <name evidence="6" type="ORF">METZ01_LOCUS381617</name>
</gene>
<dbReference type="GO" id="GO:0046912">
    <property type="term" value="F:acyltransferase activity, acyl groups converted into alkyl on transfer"/>
    <property type="evidence" value="ECO:0007669"/>
    <property type="project" value="InterPro"/>
</dbReference>
<dbReference type="PROSITE" id="PS00815">
    <property type="entry name" value="AIPM_HOMOCIT_SYNTH_1"/>
    <property type="match status" value="1"/>
</dbReference>
<evidence type="ECO:0000256" key="3">
    <source>
        <dbReference type="ARBA" id="ARBA00022679"/>
    </source>
</evidence>
<dbReference type="InterPro" id="IPR013785">
    <property type="entry name" value="Aldolase_TIM"/>
</dbReference>
<dbReference type="AlphaFoldDB" id="A0A382U3C4"/>
<feature type="domain" description="Pyruvate carboxyltransferase" evidence="5">
    <location>
        <begin position="87"/>
        <end position="229"/>
    </location>
</feature>
<dbReference type="PANTHER" id="PTHR43538:SF1">
    <property type="entry name" value="(R)-CITRAMALATE SYNTHASE"/>
    <property type="match status" value="1"/>
</dbReference>
<dbReference type="GO" id="GO:0009097">
    <property type="term" value="P:isoleucine biosynthetic process"/>
    <property type="evidence" value="ECO:0007669"/>
    <property type="project" value="UniProtKB-UniPathway"/>
</dbReference>
<evidence type="ECO:0000256" key="1">
    <source>
        <dbReference type="ARBA" id="ARBA00004743"/>
    </source>
</evidence>
<reference evidence="6" key="1">
    <citation type="submission" date="2018-05" db="EMBL/GenBank/DDBJ databases">
        <authorList>
            <person name="Lanie J.A."/>
            <person name="Ng W.-L."/>
            <person name="Kazmierczak K.M."/>
            <person name="Andrzejewski T.M."/>
            <person name="Davidsen T.M."/>
            <person name="Wayne K.J."/>
            <person name="Tettelin H."/>
            <person name="Glass J.I."/>
            <person name="Rusch D."/>
            <person name="Podicherti R."/>
            <person name="Tsui H.-C.T."/>
            <person name="Winkler M.E."/>
        </authorList>
    </citation>
    <scope>NUCLEOTIDE SEQUENCE</scope>
</reference>
<evidence type="ECO:0000256" key="4">
    <source>
        <dbReference type="ARBA" id="ARBA00034330"/>
    </source>
</evidence>
<evidence type="ECO:0000256" key="2">
    <source>
        <dbReference type="ARBA" id="ARBA00022325"/>
    </source>
</evidence>
<keyword evidence="3" id="KW-0808">Transferase</keyword>
<dbReference type="Gene3D" id="3.20.20.70">
    <property type="entry name" value="Aldolase class I"/>
    <property type="match status" value="1"/>
</dbReference>
<proteinExistence type="predicted"/>
<evidence type="ECO:0000313" key="6">
    <source>
        <dbReference type="EMBL" id="SVD28763.1"/>
    </source>
</evidence>
<protein>
    <recommendedName>
        <fullName evidence="2">(R)-citramalate synthase</fullName>
        <ecNumber evidence="4">2.3.3.21</ecNumber>
    </recommendedName>
</protein>
<dbReference type="InterPro" id="IPR002034">
    <property type="entry name" value="AIPM/Hcit_synth_CS"/>
</dbReference>
<dbReference type="SUPFAM" id="SSF51569">
    <property type="entry name" value="Aldolase"/>
    <property type="match status" value="1"/>
</dbReference>
<dbReference type="PANTHER" id="PTHR43538">
    <property type="entry name" value="ALPHA-IPM SYNTHASE/HOMOCITRATE SYNTHASE"/>
    <property type="match status" value="1"/>
</dbReference>
<evidence type="ECO:0000259" key="5">
    <source>
        <dbReference type="Pfam" id="PF00682"/>
    </source>
</evidence>
<organism evidence="6">
    <name type="scientific">marine metagenome</name>
    <dbReference type="NCBI Taxonomy" id="408172"/>
    <lineage>
        <taxon>unclassified sequences</taxon>
        <taxon>metagenomes</taxon>
        <taxon>ecological metagenomes</taxon>
    </lineage>
</organism>
<dbReference type="UniPathway" id="UPA00047">
    <property type="reaction ID" value="UER00066"/>
</dbReference>
<dbReference type="EMBL" id="UINC01141181">
    <property type="protein sequence ID" value="SVD28763.1"/>
    <property type="molecule type" value="Genomic_DNA"/>
</dbReference>